<sequence>MYDLVNFIQINPENQRITGNIATLSFDIDVTGDLLSSNNPKAPTFRLYGLTPRMRRIDIGGIWTRQNTEGKDYFTLSVCTGLGRFNANLGRYPGQDDTNLYAVIAWV</sequence>
<protein>
    <submittedName>
        <fullName evidence="1">DUF736 family protein</fullName>
    </submittedName>
</protein>
<comment type="caution">
    <text evidence="1">The sequence shown here is derived from an EMBL/GenBank/DDBJ whole genome shotgun (WGS) entry which is preliminary data.</text>
</comment>
<name>A0A5N1JYN1_9HYPH</name>
<evidence type="ECO:0000313" key="1">
    <source>
        <dbReference type="EMBL" id="KAA9368349.1"/>
    </source>
</evidence>
<dbReference type="EMBL" id="VYXQ01000008">
    <property type="protein sequence ID" value="KAA9368349.1"/>
    <property type="molecule type" value="Genomic_DNA"/>
</dbReference>
<gene>
    <name evidence="1" type="ORF">F3W84_10700</name>
</gene>
<organism evidence="1 2">
    <name type="scientific">Ochrobactrum quorumnocens</name>
    <dbReference type="NCBI Taxonomy" id="271865"/>
    <lineage>
        <taxon>Bacteria</taxon>
        <taxon>Pseudomonadati</taxon>
        <taxon>Pseudomonadota</taxon>
        <taxon>Alphaproteobacteria</taxon>
        <taxon>Hyphomicrobiales</taxon>
        <taxon>Brucellaceae</taxon>
        <taxon>Brucella/Ochrobactrum group</taxon>
        <taxon>Ochrobactrum</taxon>
    </lineage>
</organism>
<dbReference type="InterPro" id="IPR007948">
    <property type="entry name" value="DUF736"/>
</dbReference>
<dbReference type="RefSeq" id="WP_151093462.1">
    <property type="nucleotide sequence ID" value="NZ_JBLZNM010000008.1"/>
</dbReference>
<dbReference type="Proteomes" id="UP000327108">
    <property type="component" value="Unassembled WGS sequence"/>
</dbReference>
<dbReference type="Pfam" id="PF05284">
    <property type="entry name" value="DUF736"/>
    <property type="match status" value="1"/>
</dbReference>
<dbReference type="AlphaFoldDB" id="A0A5N1JYN1"/>
<proteinExistence type="predicted"/>
<reference evidence="1 2" key="1">
    <citation type="submission" date="2019-09" db="EMBL/GenBank/DDBJ databases">
        <title>Biological control of the noxious weed angled onion (Allium triquetrum) thwarted by endophytic bacteria in Victoria, Australia.</title>
        <authorList>
            <person name="Tehranchian P."/>
            <person name="Adair R.J."/>
            <person name="Van T.H."/>
            <person name="Morrison P.D."/>
            <person name="Williams H."/>
            <person name="Lawrie A.C."/>
        </authorList>
    </citation>
    <scope>NUCLEOTIDE SEQUENCE [LARGE SCALE GENOMIC DNA]</scope>
    <source>
        <strain evidence="1 2">RPTAtOch1</strain>
    </source>
</reference>
<accession>A0A5N1JYN1</accession>
<keyword evidence="2" id="KW-1185">Reference proteome</keyword>
<evidence type="ECO:0000313" key="2">
    <source>
        <dbReference type="Proteomes" id="UP000327108"/>
    </source>
</evidence>